<dbReference type="PROSITE" id="PS51832">
    <property type="entry name" value="HD_GYP"/>
    <property type="match status" value="1"/>
</dbReference>
<evidence type="ECO:0000259" key="1">
    <source>
        <dbReference type="PROSITE" id="PS51832"/>
    </source>
</evidence>
<dbReference type="RefSeq" id="WP_114568113.1">
    <property type="nucleotide sequence ID" value="NZ_CABMMS010000001.1"/>
</dbReference>
<dbReference type="OrthoDB" id="9804747at2"/>
<dbReference type="EMBL" id="PPTS01000001">
    <property type="protein sequence ID" value="RDB67058.1"/>
    <property type="molecule type" value="Genomic_DNA"/>
</dbReference>
<comment type="caution">
    <text evidence="2">The sequence shown here is derived from an EMBL/GenBank/DDBJ whole genome shotgun (WGS) entry which is preliminary data.</text>
</comment>
<dbReference type="Gene3D" id="1.10.3210.10">
    <property type="entry name" value="Hypothetical protein af1432"/>
    <property type="match status" value="1"/>
</dbReference>
<reference evidence="2 3" key="1">
    <citation type="journal article" date="2018" name="Elife">
        <title>Discovery and characterization of a prevalent human gut bacterial enzyme sufficient for the inactivation of a family of plant toxins.</title>
        <authorList>
            <person name="Koppel N."/>
            <person name="Bisanz J.E."/>
            <person name="Pandelia M.E."/>
            <person name="Turnbaugh P.J."/>
            <person name="Balskus E.P."/>
        </authorList>
    </citation>
    <scope>NUCLEOTIDE SEQUENCE [LARGE SCALE GENOMIC DNA]</scope>
    <source>
        <strain evidence="2 3">3C</strain>
    </source>
</reference>
<dbReference type="InterPro" id="IPR037522">
    <property type="entry name" value="HD_GYP_dom"/>
</dbReference>
<dbReference type="Proteomes" id="UP000254000">
    <property type="component" value="Unassembled WGS sequence"/>
</dbReference>
<keyword evidence="3" id="KW-1185">Reference proteome</keyword>
<sequence length="103" mass="11498">MADRIIAVADIVSALVGTRSYKEAFPKERVLEVLADQRDRGLIDGSCVAVMVRDYDEVMAVVQRACLPVAALYERVQQEYRWLLDQLARHEAEPLTEPAAPVG</sequence>
<name>A0A369M9F8_9ACTN</name>
<protein>
    <recommendedName>
        <fullName evidence="1">HD-GYP domain-containing protein</fullName>
    </recommendedName>
</protein>
<accession>A0A369M9F8</accession>
<proteinExistence type="predicted"/>
<dbReference type="AlphaFoldDB" id="A0A369M9F8"/>
<dbReference type="GeneID" id="78358298"/>
<feature type="domain" description="HD-GYP" evidence="1">
    <location>
        <begin position="1"/>
        <end position="67"/>
    </location>
</feature>
<organism evidence="2 3">
    <name type="scientific">Gordonibacter pamelaeae</name>
    <dbReference type="NCBI Taxonomy" id="471189"/>
    <lineage>
        <taxon>Bacteria</taxon>
        <taxon>Bacillati</taxon>
        <taxon>Actinomycetota</taxon>
        <taxon>Coriobacteriia</taxon>
        <taxon>Eggerthellales</taxon>
        <taxon>Eggerthellaceae</taxon>
        <taxon>Gordonibacter</taxon>
    </lineage>
</organism>
<evidence type="ECO:0000313" key="3">
    <source>
        <dbReference type="Proteomes" id="UP000254000"/>
    </source>
</evidence>
<evidence type="ECO:0000313" key="2">
    <source>
        <dbReference type="EMBL" id="RDB67058.1"/>
    </source>
</evidence>
<gene>
    <name evidence="2" type="ORF">C1877_01025</name>
</gene>